<dbReference type="InterPro" id="IPR003594">
    <property type="entry name" value="HATPase_dom"/>
</dbReference>
<evidence type="ECO:0000313" key="21">
    <source>
        <dbReference type="Proteomes" id="UP000185680"/>
    </source>
</evidence>
<evidence type="ECO:0000256" key="9">
    <source>
        <dbReference type="ARBA" id="ARBA00022840"/>
    </source>
</evidence>
<dbReference type="EMBL" id="CP017476">
    <property type="protein sequence ID" value="AOW14197.1"/>
    <property type="molecule type" value="Genomic_DNA"/>
</dbReference>
<accession>A0A163CJP9</accession>
<evidence type="ECO:0000256" key="8">
    <source>
        <dbReference type="ARBA" id="ARBA00022777"/>
    </source>
</evidence>
<evidence type="ECO:0000256" key="1">
    <source>
        <dbReference type="ARBA" id="ARBA00000085"/>
    </source>
</evidence>
<dbReference type="SMART" id="SM00388">
    <property type="entry name" value="HisKA"/>
    <property type="match status" value="1"/>
</dbReference>
<dbReference type="AlphaFoldDB" id="A0A163CJP9"/>
<keyword evidence="14" id="KW-1133">Transmembrane helix</keyword>
<feature type="modified residue" description="4-aspartylphosphate" evidence="12">
    <location>
        <position position="561"/>
    </location>
</feature>
<keyword evidence="9" id="KW-0067">ATP-binding</keyword>
<dbReference type="InterPro" id="IPR003661">
    <property type="entry name" value="HisK_dim/P_dom"/>
</dbReference>
<dbReference type="Pfam" id="PF02518">
    <property type="entry name" value="HATPase_c"/>
    <property type="match status" value="1"/>
</dbReference>
<keyword evidence="8" id="KW-0418">Kinase</keyword>
<evidence type="ECO:0000256" key="3">
    <source>
        <dbReference type="ARBA" id="ARBA00012438"/>
    </source>
</evidence>
<dbReference type="KEGG" id="hyl:LPB072_16480"/>
<dbReference type="OrthoDB" id="9810730at2"/>
<protein>
    <recommendedName>
        <fullName evidence="3">histidine kinase</fullName>
        <ecNumber evidence="3">2.7.13.3</ecNumber>
    </recommendedName>
</protein>
<dbReference type="CDD" id="cd17546">
    <property type="entry name" value="REC_hyHK_CKI1_RcsC-like"/>
    <property type="match status" value="1"/>
</dbReference>
<evidence type="ECO:0000256" key="12">
    <source>
        <dbReference type="PROSITE-ProRule" id="PRU00169"/>
    </source>
</evidence>
<dbReference type="CDD" id="cd00156">
    <property type="entry name" value="REC"/>
    <property type="match status" value="1"/>
</dbReference>
<dbReference type="GO" id="GO:0005886">
    <property type="term" value="C:plasma membrane"/>
    <property type="evidence" value="ECO:0007669"/>
    <property type="project" value="UniProtKB-SubCell"/>
</dbReference>
<feature type="coiled-coil region" evidence="13">
    <location>
        <begin position="218"/>
        <end position="245"/>
    </location>
</feature>
<evidence type="ECO:0000256" key="13">
    <source>
        <dbReference type="SAM" id="Coils"/>
    </source>
</evidence>
<dbReference type="Gene3D" id="1.10.287.130">
    <property type="match status" value="1"/>
</dbReference>
<evidence type="ECO:0000313" key="20">
    <source>
        <dbReference type="Proteomes" id="UP000185657"/>
    </source>
</evidence>
<evidence type="ECO:0000256" key="5">
    <source>
        <dbReference type="ARBA" id="ARBA00022553"/>
    </source>
</evidence>
<evidence type="ECO:0000256" key="2">
    <source>
        <dbReference type="ARBA" id="ARBA00004236"/>
    </source>
</evidence>
<feature type="domain" description="HAMP" evidence="17">
    <location>
        <begin position="180"/>
        <end position="233"/>
    </location>
</feature>
<dbReference type="Pfam" id="PF17152">
    <property type="entry name" value="CHASE8"/>
    <property type="match status" value="1"/>
</dbReference>
<feature type="domain" description="Histidine kinase" evidence="15">
    <location>
        <begin position="273"/>
        <end position="492"/>
    </location>
</feature>
<dbReference type="STRING" id="1763535.LPB072_16480"/>
<dbReference type="Proteomes" id="UP000185657">
    <property type="component" value="Unassembled WGS sequence"/>
</dbReference>
<dbReference type="SMART" id="SM00304">
    <property type="entry name" value="HAMP"/>
    <property type="match status" value="1"/>
</dbReference>
<keyword evidence="6" id="KW-0808">Transferase</keyword>
<dbReference type="CDD" id="cd06225">
    <property type="entry name" value="HAMP"/>
    <property type="match status" value="1"/>
</dbReference>
<feature type="domain" description="Response regulatory" evidence="16">
    <location>
        <begin position="637"/>
        <end position="746"/>
    </location>
</feature>
<evidence type="ECO:0000259" key="15">
    <source>
        <dbReference type="PROSITE" id="PS50109"/>
    </source>
</evidence>
<dbReference type="InterPro" id="IPR004358">
    <property type="entry name" value="Sig_transdc_His_kin-like_C"/>
</dbReference>
<evidence type="ECO:0000313" key="19">
    <source>
        <dbReference type="EMBL" id="OAD42873.1"/>
    </source>
</evidence>
<dbReference type="Gene3D" id="3.30.565.10">
    <property type="entry name" value="Histidine kinase-like ATPase, C-terminal domain"/>
    <property type="match status" value="1"/>
</dbReference>
<evidence type="ECO:0000256" key="11">
    <source>
        <dbReference type="ARBA" id="ARBA00023136"/>
    </source>
</evidence>
<dbReference type="FunFam" id="3.30.565.10:FF:000023">
    <property type="entry name" value="PAS domain-containing sensor histidine kinase"/>
    <property type="match status" value="1"/>
</dbReference>
<dbReference type="SUPFAM" id="SSF52172">
    <property type="entry name" value="CheY-like"/>
    <property type="match status" value="2"/>
</dbReference>
<dbReference type="Gene3D" id="6.10.340.10">
    <property type="match status" value="1"/>
</dbReference>
<keyword evidence="14" id="KW-0812">Transmembrane</keyword>
<dbReference type="Proteomes" id="UP000185680">
    <property type="component" value="Chromosome"/>
</dbReference>
<dbReference type="GO" id="GO:0000155">
    <property type="term" value="F:phosphorelay sensor kinase activity"/>
    <property type="evidence" value="ECO:0007669"/>
    <property type="project" value="InterPro"/>
</dbReference>
<dbReference type="InterPro" id="IPR011006">
    <property type="entry name" value="CheY-like_superfamily"/>
</dbReference>
<dbReference type="InterPro" id="IPR036097">
    <property type="entry name" value="HisK_dim/P_sf"/>
</dbReference>
<dbReference type="EMBL" id="LVWD01000006">
    <property type="protein sequence ID" value="OAD42873.1"/>
    <property type="molecule type" value="Genomic_DNA"/>
</dbReference>
<keyword evidence="13" id="KW-0175">Coiled coil</keyword>
<dbReference type="PANTHER" id="PTHR43047">
    <property type="entry name" value="TWO-COMPONENT HISTIDINE PROTEIN KINASE"/>
    <property type="match status" value="1"/>
</dbReference>
<dbReference type="Pfam" id="PF00072">
    <property type="entry name" value="Response_reg"/>
    <property type="match status" value="2"/>
</dbReference>
<evidence type="ECO:0000259" key="17">
    <source>
        <dbReference type="PROSITE" id="PS50885"/>
    </source>
</evidence>
<dbReference type="Pfam" id="PF00672">
    <property type="entry name" value="HAMP"/>
    <property type="match status" value="1"/>
</dbReference>
<keyword evidence="7" id="KW-0547">Nucleotide-binding</keyword>
<dbReference type="SUPFAM" id="SSF47384">
    <property type="entry name" value="Homodimeric domain of signal transducing histidine kinase"/>
    <property type="match status" value="1"/>
</dbReference>
<comment type="subcellular location">
    <subcellularLocation>
        <location evidence="2">Cell membrane</location>
    </subcellularLocation>
</comment>
<dbReference type="PROSITE" id="PS50109">
    <property type="entry name" value="HIS_KIN"/>
    <property type="match status" value="1"/>
</dbReference>
<dbReference type="GO" id="GO:0005524">
    <property type="term" value="F:ATP binding"/>
    <property type="evidence" value="ECO:0007669"/>
    <property type="project" value="UniProtKB-KW"/>
</dbReference>
<feature type="transmembrane region" description="Helical" evidence="14">
    <location>
        <begin position="12"/>
        <end position="37"/>
    </location>
</feature>
<name>A0A163CJP9_9BURK</name>
<sequence>MSFKNLPIARKLGLLLAFNTMIAVLVIASVFTIGTAFGRYTELEEQVASLAGMVGENTRAALAFNDPESARRTLLALHNKEEVAGAKLTDAQGVLFASATFPLAEDGEHQTLQFLLKLVSRESFTVSQPIQEGDQAIGHIELTVRMSAMWAELIRGLQWMAFIAIILSALAVYFGTRLHRFVTQPILGLAAVSHRVSREQDYSIRAEKLGNDEIGTLVDDFNRMLAEIETRDEALRRERASLGERVKRRTADLTEAMEEAKRANKVKSEFLSTVSHELRTPLTAIAGSIGLVAGGALGNLPAGISEMLQIADKNSQRLTFLINDLLDMEKLMAGKLHFALKVQPLMPILEQAIEENLSYAERFGVRYVINKTLEGVLVNVDGQRLQQVLANLLSNAAKFSHEGGQVEIQAQGDERTVRVDVIDHGTGIPAELHDRVFQKFFQADASDTRQKGGTGLGLAITRELVEHMGGQVGFESVEGEGSRFFFELPIWNSESSFMRLEPLEPQVPSTPRILVVEDDSEVSRVLSIMLSRAGYEVDVVASGSEALVRCHRGDYAAVTLDLVLPDISGLDVIQRLRKHAGTASLPIVVVAAEMEEGRRAAPNGLKGVHWLSKPIDQAQLISVLHSVCMRSFAGHKRVLHVEDDSEMHEAVRAMVGEQYDLELATTMREARARVALERFDVVLLDLTMSNESGWDLLPAIRAQQPDARVVVLSASQTSSEECARVDAVLNKAELSPRMLVEAMSRAESRPAALASLPASAEKELT</sequence>
<evidence type="ECO:0000259" key="16">
    <source>
        <dbReference type="PROSITE" id="PS50110"/>
    </source>
</evidence>
<dbReference type="InterPro" id="IPR005467">
    <property type="entry name" value="His_kinase_dom"/>
</dbReference>
<dbReference type="InterPro" id="IPR036890">
    <property type="entry name" value="HATPase_C_sf"/>
</dbReference>
<organism evidence="18 21">
    <name type="scientific">Hydrogenophaga crassostreae</name>
    <dbReference type="NCBI Taxonomy" id="1763535"/>
    <lineage>
        <taxon>Bacteria</taxon>
        <taxon>Pseudomonadati</taxon>
        <taxon>Pseudomonadota</taxon>
        <taxon>Betaproteobacteria</taxon>
        <taxon>Burkholderiales</taxon>
        <taxon>Comamonadaceae</taxon>
        <taxon>Hydrogenophaga</taxon>
    </lineage>
</organism>
<dbReference type="Gene3D" id="3.40.50.2300">
    <property type="match status" value="2"/>
</dbReference>
<keyword evidence="5 12" id="KW-0597">Phosphoprotein</keyword>
<evidence type="ECO:0000256" key="10">
    <source>
        <dbReference type="ARBA" id="ARBA00023012"/>
    </source>
</evidence>
<gene>
    <name evidence="18" type="ORF">LPB072_16480</name>
    <name evidence="19" type="ORF">LPB72_06235</name>
</gene>
<dbReference type="PROSITE" id="PS50885">
    <property type="entry name" value="HAMP"/>
    <property type="match status" value="1"/>
</dbReference>
<dbReference type="PANTHER" id="PTHR43047:SF72">
    <property type="entry name" value="OSMOSENSING HISTIDINE PROTEIN KINASE SLN1"/>
    <property type="match status" value="1"/>
</dbReference>
<dbReference type="GO" id="GO:0009927">
    <property type="term" value="F:histidine phosphotransfer kinase activity"/>
    <property type="evidence" value="ECO:0007669"/>
    <property type="project" value="TreeGrafter"/>
</dbReference>
<keyword evidence="10" id="KW-0902">Two-component regulatory system</keyword>
<dbReference type="PROSITE" id="PS50110">
    <property type="entry name" value="RESPONSE_REGULATORY"/>
    <property type="match status" value="2"/>
</dbReference>
<proteinExistence type="predicted"/>
<dbReference type="SUPFAM" id="SSF158472">
    <property type="entry name" value="HAMP domain-like"/>
    <property type="match status" value="1"/>
</dbReference>
<feature type="domain" description="Response regulatory" evidence="16">
    <location>
        <begin position="512"/>
        <end position="628"/>
    </location>
</feature>
<keyword evidence="20" id="KW-1185">Reference proteome</keyword>
<dbReference type="EC" id="2.7.13.3" evidence="3"/>
<dbReference type="CDD" id="cd16922">
    <property type="entry name" value="HATPase_EvgS-ArcB-TorS-like"/>
    <property type="match status" value="1"/>
</dbReference>
<evidence type="ECO:0000256" key="6">
    <source>
        <dbReference type="ARBA" id="ARBA00022679"/>
    </source>
</evidence>
<dbReference type="InterPro" id="IPR001789">
    <property type="entry name" value="Sig_transdc_resp-reg_receiver"/>
</dbReference>
<dbReference type="PRINTS" id="PR00344">
    <property type="entry name" value="BCTRLSENSOR"/>
</dbReference>
<dbReference type="SMART" id="SM00448">
    <property type="entry name" value="REC"/>
    <property type="match status" value="2"/>
</dbReference>
<dbReference type="RefSeq" id="WP_066087482.1">
    <property type="nucleotide sequence ID" value="NZ_CP017476.1"/>
</dbReference>
<reference evidence="19 20" key="1">
    <citation type="submission" date="2016-02" db="EMBL/GenBank/DDBJ databases">
        <title>Draft genome sequence of Hydrogenophaga sp. LPB0072.</title>
        <authorList>
            <person name="Shin S.-K."/>
            <person name="Yi H."/>
        </authorList>
    </citation>
    <scope>NUCLEOTIDE SEQUENCE [LARGE SCALE GENOMIC DNA]</scope>
    <source>
        <strain evidence="19 20">LPB0072</strain>
    </source>
</reference>
<evidence type="ECO:0000256" key="4">
    <source>
        <dbReference type="ARBA" id="ARBA00022475"/>
    </source>
</evidence>
<dbReference type="Pfam" id="PF00512">
    <property type="entry name" value="HisKA"/>
    <property type="match status" value="1"/>
</dbReference>
<keyword evidence="4" id="KW-1003">Cell membrane</keyword>
<feature type="modified residue" description="4-aspartylphosphate" evidence="12">
    <location>
        <position position="685"/>
    </location>
</feature>
<dbReference type="SUPFAM" id="SSF55874">
    <property type="entry name" value="ATPase domain of HSP90 chaperone/DNA topoisomerase II/histidine kinase"/>
    <property type="match status" value="1"/>
</dbReference>
<dbReference type="InterPro" id="IPR033417">
    <property type="entry name" value="CHASE8"/>
</dbReference>
<comment type="catalytic activity">
    <reaction evidence="1">
        <text>ATP + protein L-histidine = ADP + protein N-phospho-L-histidine.</text>
        <dbReference type="EC" id="2.7.13.3"/>
    </reaction>
</comment>
<evidence type="ECO:0000256" key="14">
    <source>
        <dbReference type="SAM" id="Phobius"/>
    </source>
</evidence>
<dbReference type="SMART" id="SM00387">
    <property type="entry name" value="HATPase_c"/>
    <property type="match status" value="1"/>
</dbReference>
<feature type="transmembrane region" description="Helical" evidence="14">
    <location>
        <begin position="156"/>
        <end position="175"/>
    </location>
</feature>
<keyword evidence="11 14" id="KW-0472">Membrane</keyword>
<evidence type="ECO:0000256" key="7">
    <source>
        <dbReference type="ARBA" id="ARBA00022741"/>
    </source>
</evidence>
<dbReference type="InterPro" id="IPR003660">
    <property type="entry name" value="HAMP_dom"/>
</dbReference>
<evidence type="ECO:0000313" key="18">
    <source>
        <dbReference type="EMBL" id="AOW14197.1"/>
    </source>
</evidence>
<reference evidence="18 21" key="2">
    <citation type="submission" date="2016-10" db="EMBL/GenBank/DDBJ databases">
        <title>Hydorgenophaga sp. LPB0072 isolated from gastropod.</title>
        <authorList>
            <person name="Kim E."/>
            <person name="Yi H."/>
        </authorList>
    </citation>
    <scope>NUCLEOTIDE SEQUENCE [LARGE SCALE GENOMIC DNA]</scope>
    <source>
        <strain evidence="18 21">LPB0072</strain>
    </source>
</reference>
<dbReference type="CDD" id="cd00082">
    <property type="entry name" value="HisKA"/>
    <property type="match status" value="1"/>
</dbReference>